<name>R7URX1_CAPTE</name>
<dbReference type="HOGENOM" id="CLU_748518_0_0_1"/>
<evidence type="ECO:0000313" key="1">
    <source>
        <dbReference type="EMBL" id="ELU08945.1"/>
    </source>
</evidence>
<dbReference type="EMBL" id="AMQN01001052">
    <property type="status" value="NOT_ANNOTATED_CDS"/>
    <property type="molecule type" value="Genomic_DNA"/>
</dbReference>
<dbReference type="Proteomes" id="UP000014760">
    <property type="component" value="Unassembled WGS sequence"/>
</dbReference>
<proteinExistence type="predicted"/>
<evidence type="ECO:0000313" key="3">
    <source>
        <dbReference type="Proteomes" id="UP000014760"/>
    </source>
</evidence>
<reference evidence="3" key="1">
    <citation type="submission" date="2012-12" db="EMBL/GenBank/DDBJ databases">
        <authorList>
            <person name="Hellsten U."/>
            <person name="Grimwood J."/>
            <person name="Chapman J.A."/>
            <person name="Shapiro H."/>
            <person name="Aerts A."/>
            <person name="Otillar R.P."/>
            <person name="Terry A.Y."/>
            <person name="Boore J.L."/>
            <person name="Simakov O."/>
            <person name="Marletaz F."/>
            <person name="Cho S.-J."/>
            <person name="Edsinger-Gonzales E."/>
            <person name="Havlak P."/>
            <person name="Kuo D.-H."/>
            <person name="Larsson T."/>
            <person name="Lv J."/>
            <person name="Arendt D."/>
            <person name="Savage R."/>
            <person name="Osoegawa K."/>
            <person name="de Jong P."/>
            <person name="Lindberg D.R."/>
            <person name="Seaver E.C."/>
            <person name="Weisblat D.A."/>
            <person name="Putnam N.H."/>
            <person name="Grigoriev I.V."/>
            <person name="Rokhsar D.S."/>
        </authorList>
    </citation>
    <scope>NUCLEOTIDE SEQUENCE</scope>
    <source>
        <strain evidence="3">I ESC-2004</strain>
    </source>
</reference>
<dbReference type="EMBL" id="AMQN01001053">
    <property type="status" value="NOT_ANNOTATED_CDS"/>
    <property type="molecule type" value="Genomic_DNA"/>
</dbReference>
<evidence type="ECO:0000313" key="2">
    <source>
        <dbReference type="EnsemblMetazoa" id="CapteP207023"/>
    </source>
</evidence>
<accession>R7URX1</accession>
<reference evidence="1 3" key="2">
    <citation type="journal article" date="2013" name="Nature">
        <title>Insights into bilaterian evolution from three spiralian genomes.</title>
        <authorList>
            <person name="Simakov O."/>
            <person name="Marletaz F."/>
            <person name="Cho S.J."/>
            <person name="Edsinger-Gonzales E."/>
            <person name="Havlak P."/>
            <person name="Hellsten U."/>
            <person name="Kuo D.H."/>
            <person name="Larsson T."/>
            <person name="Lv J."/>
            <person name="Arendt D."/>
            <person name="Savage R."/>
            <person name="Osoegawa K."/>
            <person name="de Jong P."/>
            <person name="Grimwood J."/>
            <person name="Chapman J.A."/>
            <person name="Shapiro H."/>
            <person name="Aerts A."/>
            <person name="Otillar R.P."/>
            <person name="Terry A.Y."/>
            <person name="Boore J.L."/>
            <person name="Grigoriev I.V."/>
            <person name="Lindberg D.R."/>
            <person name="Seaver E.C."/>
            <person name="Weisblat D.A."/>
            <person name="Putnam N.H."/>
            <person name="Rokhsar D.S."/>
        </authorList>
    </citation>
    <scope>NUCLEOTIDE SEQUENCE</scope>
    <source>
        <strain evidence="1 3">I ESC-2004</strain>
    </source>
</reference>
<reference evidence="2" key="3">
    <citation type="submission" date="2015-06" db="UniProtKB">
        <authorList>
            <consortium name="EnsemblMetazoa"/>
        </authorList>
    </citation>
    <scope>IDENTIFICATION</scope>
</reference>
<sequence>MAGITTMRDTEPFQSTHMEGFRFSYIISKNTGSYKIHVAIYLTKTTIYTVPTAFYRSTLIRIKCVVVSQRMGFKLHADELLPDSRSKQLNTNAASLFHFTLMSVLCLICVGCETKFEAAIPLRLRAAAYAEKECMWSLDEDLVAKHERSQLDTKFFGSSLLPNCETKPGAVCYIRYCINPNKHSPRLRFCTPTPFPPTYKYKANRAIYAFSVILMFTGVKESQQLIISSKQHVLQPTHSENPILDIIFTPHTESQAIDVTDRCMRHRYISPLLDHMQTSCGARPSEKEGNQLQTTEESGSAFADDLSRVLSTAGQENGIEALARTYKKISVAITDKHAPTRDGLKPWYNDEIYGARKQRRRLHGGEIPEN</sequence>
<gene>
    <name evidence="1" type="ORF">CAPTEDRAFT_207023</name>
</gene>
<dbReference type="EMBL" id="KB298688">
    <property type="protein sequence ID" value="ELU08945.1"/>
    <property type="molecule type" value="Genomic_DNA"/>
</dbReference>
<dbReference type="AlphaFoldDB" id="R7URX1"/>
<protein>
    <submittedName>
        <fullName evidence="1 2">Uncharacterized protein</fullName>
    </submittedName>
</protein>
<dbReference type="EnsemblMetazoa" id="CapteT207023">
    <property type="protein sequence ID" value="CapteP207023"/>
    <property type="gene ID" value="CapteG207023"/>
</dbReference>
<organism evidence="1">
    <name type="scientific">Capitella teleta</name>
    <name type="common">Polychaete worm</name>
    <dbReference type="NCBI Taxonomy" id="283909"/>
    <lineage>
        <taxon>Eukaryota</taxon>
        <taxon>Metazoa</taxon>
        <taxon>Spiralia</taxon>
        <taxon>Lophotrochozoa</taxon>
        <taxon>Annelida</taxon>
        <taxon>Polychaeta</taxon>
        <taxon>Sedentaria</taxon>
        <taxon>Scolecida</taxon>
        <taxon>Capitellidae</taxon>
        <taxon>Capitella</taxon>
    </lineage>
</organism>
<keyword evidence="3" id="KW-1185">Reference proteome</keyword>